<feature type="region of interest" description="Disordered" evidence="1">
    <location>
        <begin position="289"/>
        <end position="311"/>
    </location>
</feature>
<protein>
    <submittedName>
        <fullName evidence="4">Uncharacterized protein LOC117211529 isoform X1</fullName>
    </submittedName>
</protein>
<dbReference type="Proteomes" id="UP000515164">
    <property type="component" value="Unplaced"/>
</dbReference>
<evidence type="ECO:0000313" key="3">
    <source>
        <dbReference type="Proteomes" id="UP000515164"/>
    </source>
</evidence>
<keyword evidence="3" id="KW-1185">Reference proteome</keyword>
<feature type="compositionally biased region" description="Basic and acidic residues" evidence="1">
    <location>
        <begin position="9"/>
        <end position="21"/>
    </location>
</feature>
<feature type="region of interest" description="Disordered" evidence="1">
    <location>
        <begin position="105"/>
        <end position="131"/>
    </location>
</feature>
<feature type="compositionally biased region" description="Basic and acidic residues" evidence="1">
    <location>
        <begin position="357"/>
        <end position="381"/>
    </location>
</feature>
<sequence>MLGLSMPRGRNERQFPSDRTSHSPSTFQRQTQLFERLLLVEPRTNFEKKEFIRKKWNYLSAGDSSAKTTTKQAAHADDAMTLHWWMHWFWVTAQFLVILGNPVPSSTAEPRGQVQDRLSSEPTSEIASIEAERSSELRQSFRVAKAIGLHPPTNTAVILERQSSTISTPMEVGPSVIESSTDPIDEYHGGNASNAVVDLDTVKSFTPQLISDVAGVERIRNTATKKDSKITWILTTNKTGGRSKYEQEEKVDENGNRNASTDEVEDLTVLPLQEEVSRIRLVLNKTKPSSLLSSSSSSFSSSAGSSGIKTFNRSDDIEINGELIEEPRVFATAASILEVGVSESTRLSRARNTFPKEFQRDQVQGDHLADYNESNNKKQESGSRSTLDIAAITGSCVATVVLLSTMGSLGFIMYRRRYLNPPQTLNSDKCSNPDSSGYIDDSTIRDNSEEMYSLDNDSFLNSLEAMTIQNYWTDSVKHTKL</sequence>
<reference evidence="4" key="1">
    <citation type="submission" date="2025-08" db="UniProtKB">
        <authorList>
            <consortium name="RefSeq"/>
        </authorList>
    </citation>
    <scope>IDENTIFICATION</scope>
    <source>
        <tissue evidence="4">Muscle</tissue>
    </source>
</reference>
<feature type="compositionally biased region" description="Basic and acidic residues" evidence="1">
    <location>
        <begin position="243"/>
        <end position="255"/>
    </location>
</feature>
<dbReference type="GeneID" id="117211529"/>
<feature type="region of interest" description="Disordered" evidence="1">
    <location>
        <begin position="352"/>
        <end position="384"/>
    </location>
</feature>
<proteinExistence type="predicted"/>
<feature type="compositionally biased region" description="Low complexity" evidence="1">
    <location>
        <begin position="289"/>
        <end position="307"/>
    </location>
</feature>
<accession>A0A6P8MSH5</accession>
<keyword evidence="2" id="KW-1133">Transmembrane helix</keyword>
<evidence type="ECO:0000313" key="4">
    <source>
        <dbReference type="RefSeq" id="XP_033311398.1"/>
    </source>
</evidence>
<dbReference type="AlphaFoldDB" id="A0A6P8MSH5"/>
<keyword evidence="2" id="KW-0812">Transmembrane</keyword>
<keyword evidence="2" id="KW-0472">Membrane</keyword>
<feature type="region of interest" description="Disordered" evidence="1">
    <location>
        <begin position="1"/>
        <end position="28"/>
    </location>
</feature>
<evidence type="ECO:0000256" key="2">
    <source>
        <dbReference type="SAM" id="Phobius"/>
    </source>
</evidence>
<feature type="transmembrane region" description="Helical" evidence="2">
    <location>
        <begin position="389"/>
        <end position="414"/>
    </location>
</feature>
<dbReference type="KEGG" id="bbif:117211529"/>
<evidence type="ECO:0000256" key="1">
    <source>
        <dbReference type="SAM" id="MobiDB-lite"/>
    </source>
</evidence>
<feature type="region of interest" description="Disordered" evidence="1">
    <location>
        <begin position="241"/>
        <end position="264"/>
    </location>
</feature>
<dbReference type="RefSeq" id="XP_033311398.1">
    <property type="nucleotide sequence ID" value="XM_033455507.1"/>
</dbReference>
<gene>
    <name evidence="4" type="primary">LOC117211529</name>
</gene>
<name>A0A6P8MSH5_9HYME</name>
<organism evidence="3 4">
    <name type="scientific">Bombus bifarius</name>
    <dbReference type="NCBI Taxonomy" id="103933"/>
    <lineage>
        <taxon>Eukaryota</taxon>
        <taxon>Metazoa</taxon>
        <taxon>Ecdysozoa</taxon>
        <taxon>Arthropoda</taxon>
        <taxon>Hexapoda</taxon>
        <taxon>Insecta</taxon>
        <taxon>Pterygota</taxon>
        <taxon>Neoptera</taxon>
        <taxon>Endopterygota</taxon>
        <taxon>Hymenoptera</taxon>
        <taxon>Apocrita</taxon>
        <taxon>Aculeata</taxon>
        <taxon>Apoidea</taxon>
        <taxon>Anthophila</taxon>
        <taxon>Apidae</taxon>
        <taxon>Bombus</taxon>
        <taxon>Pyrobombus</taxon>
    </lineage>
</organism>